<keyword evidence="14" id="KW-1185">Reference proteome</keyword>
<evidence type="ECO:0000313" key="14">
    <source>
        <dbReference type="Proteomes" id="UP001287286"/>
    </source>
</evidence>
<feature type="compositionally biased region" description="Pro residues" evidence="9">
    <location>
        <begin position="134"/>
        <end position="144"/>
    </location>
</feature>
<evidence type="ECO:0000256" key="5">
    <source>
        <dbReference type="ARBA" id="ARBA00022989"/>
    </source>
</evidence>
<dbReference type="AlphaFoldDB" id="A0A2U3DVY9"/>
<feature type="region of interest" description="Disordered" evidence="9">
    <location>
        <begin position="129"/>
        <end position="168"/>
    </location>
</feature>
<keyword evidence="2 10" id="KW-0812">Transmembrane</keyword>
<evidence type="ECO:0000256" key="4">
    <source>
        <dbReference type="ARBA" id="ARBA00022824"/>
    </source>
</evidence>
<keyword evidence="5 10" id="KW-1133">Transmembrane helix</keyword>
<comment type="similarity">
    <text evidence="8">Belongs to the IRC22 family.</text>
</comment>
<feature type="transmembrane region" description="Helical" evidence="10">
    <location>
        <begin position="440"/>
        <end position="458"/>
    </location>
</feature>
<evidence type="ECO:0000256" key="7">
    <source>
        <dbReference type="ARBA" id="ARBA00037565"/>
    </source>
</evidence>
<evidence type="ECO:0000256" key="2">
    <source>
        <dbReference type="ARBA" id="ARBA00022692"/>
    </source>
</evidence>
<dbReference type="PANTHER" id="PTHR12924">
    <property type="entry name" value="TRANSLOCON-ASSOCIATED PROTEIN, ALPHA SUBUNIT"/>
    <property type="match status" value="1"/>
</dbReference>
<proteinExistence type="inferred from homology"/>
<sequence>MPHQSSRPASLLERGPGFGWAGLQVAWAGLGWAARLGPTDARPKLPGPTRCRAPGGGLTELQWSAKVQQVGEMEGVAQWMDVDGRPDQADGQRDPIQLLHSTRQVGDGRGQERERGHLHISTSSCLARTHNFLPLPPPTPPHPVSPSSTAPQRSPSRPSARRLSSAPQLSRSVLHNALLVVSSRPAGRPGLGRRRSGTLNCACVPSLRITQPRARALAGVHRSRCASCCVCPPFATRAFFSRGARLRFAIACMPPTNVAFAVDDDLRKVGRDLLLTTGRVCARDIQADADADAGKTYSTPPELAADIKTTFPDADILGVRLINGRPTKALIEVTNKEDGPISVAFMTGVLATTKELPADAPAYQGIVRNLTAVQYNLPVEAGETKSIPYSFALDMQPQDVRLSLVAVITNAKGNLFQIAAHDGTAAIVEAPTSFFDPQIIFLYLVLSGAFAGTLYFVYKTWIEALFPQAKRTKPSRKTKKVVDADAALSGPESPTAAATGVSKTYDESWIPDHHINRPVAKRVKSTASQKKKGAE</sequence>
<dbReference type="PANTHER" id="PTHR12924:SF0">
    <property type="entry name" value="TRANSLOCON-ASSOCIATED PROTEIN SUBUNIT ALPHA"/>
    <property type="match status" value="1"/>
</dbReference>
<keyword evidence="4" id="KW-0256">Endoplasmic reticulum</keyword>
<reference evidence="11" key="3">
    <citation type="submission" date="2023-11" db="EMBL/GenBank/DDBJ databases">
        <authorList>
            <person name="Beijen E."/>
            <person name="Ohm R.A."/>
        </authorList>
    </citation>
    <scope>NUCLEOTIDE SEQUENCE</scope>
    <source>
        <strain evidence="11">CBS 150709</strain>
    </source>
</reference>
<dbReference type="EMBL" id="LCWV01000025">
    <property type="protein sequence ID" value="PWI66417.1"/>
    <property type="molecule type" value="Genomic_DNA"/>
</dbReference>
<name>A0A2U3DVY9_PURLI</name>
<dbReference type="InterPro" id="IPR005595">
    <property type="entry name" value="TRAP_alpha"/>
</dbReference>
<evidence type="ECO:0000256" key="1">
    <source>
        <dbReference type="ARBA" id="ARBA00004115"/>
    </source>
</evidence>
<keyword evidence="3" id="KW-0732">Signal</keyword>
<gene>
    <name evidence="12" type="ORF">PCL_05115</name>
    <name evidence="11" type="ORF">Purlil1_8836</name>
</gene>
<protein>
    <submittedName>
        <fullName evidence="12">Uncharacterized protein</fullName>
    </submittedName>
</protein>
<feature type="compositionally biased region" description="Low complexity" evidence="9">
    <location>
        <begin position="145"/>
        <end position="167"/>
    </location>
</feature>
<evidence type="ECO:0000313" key="11">
    <source>
        <dbReference type="EMBL" id="KAK4086886.1"/>
    </source>
</evidence>
<evidence type="ECO:0000313" key="12">
    <source>
        <dbReference type="EMBL" id="PWI66417.1"/>
    </source>
</evidence>
<dbReference type="Proteomes" id="UP000245956">
    <property type="component" value="Unassembled WGS sequence"/>
</dbReference>
<comment type="subcellular location">
    <subcellularLocation>
        <location evidence="1">Endoplasmic reticulum membrane</location>
        <topology evidence="1">Single-pass type I membrane protein</topology>
    </subcellularLocation>
</comment>
<organism evidence="12 13">
    <name type="scientific">Purpureocillium lilacinum</name>
    <name type="common">Paecilomyces lilacinus</name>
    <dbReference type="NCBI Taxonomy" id="33203"/>
    <lineage>
        <taxon>Eukaryota</taxon>
        <taxon>Fungi</taxon>
        <taxon>Dikarya</taxon>
        <taxon>Ascomycota</taxon>
        <taxon>Pezizomycotina</taxon>
        <taxon>Sordariomycetes</taxon>
        <taxon>Hypocreomycetidae</taxon>
        <taxon>Hypocreales</taxon>
        <taxon>Ophiocordycipitaceae</taxon>
        <taxon>Purpureocillium</taxon>
    </lineage>
</organism>
<keyword evidence="6 10" id="KW-0472">Membrane</keyword>
<reference evidence="12 13" key="2">
    <citation type="journal article" date="2016" name="Front. Microbiol.">
        <title>Genome and transcriptome sequences reveal the specific parasitism of the nematophagous Purpureocillium lilacinum 36-1.</title>
        <authorList>
            <person name="Xie J."/>
            <person name="Li S."/>
            <person name="Mo C."/>
            <person name="Xiao X."/>
            <person name="Peng D."/>
            <person name="Wang G."/>
            <person name="Xiao Y."/>
        </authorList>
    </citation>
    <scope>NUCLEOTIDE SEQUENCE [LARGE SCALE GENOMIC DNA]</scope>
    <source>
        <strain evidence="12 13">36-1</strain>
    </source>
</reference>
<reference evidence="12" key="1">
    <citation type="submission" date="2015-05" db="EMBL/GenBank/DDBJ databases">
        <authorList>
            <person name="Wang D.B."/>
            <person name="Wang M."/>
        </authorList>
    </citation>
    <scope>NUCLEOTIDE SEQUENCE</scope>
    <source>
        <strain evidence="12">36-1</strain>
    </source>
</reference>
<dbReference type="Proteomes" id="UP001287286">
    <property type="component" value="Unassembled WGS sequence"/>
</dbReference>
<comment type="caution">
    <text evidence="12">The sequence shown here is derived from an EMBL/GenBank/DDBJ whole genome shotgun (WGS) entry which is preliminary data.</text>
</comment>
<evidence type="ECO:0000313" key="13">
    <source>
        <dbReference type="Proteomes" id="UP000245956"/>
    </source>
</evidence>
<evidence type="ECO:0000256" key="6">
    <source>
        <dbReference type="ARBA" id="ARBA00023136"/>
    </source>
</evidence>
<evidence type="ECO:0000256" key="8">
    <source>
        <dbReference type="ARBA" id="ARBA00038311"/>
    </source>
</evidence>
<feature type="region of interest" description="Disordered" evidence="9">
    <location>
        <begin position="85"/>
        <end position="116"/>
    </location>
</feature>
<dbReference type="GO" id="GO:0005789">
    <property type="term" value="C:endoplasmic reticulum membrane"/>
    <property type="evidence" value="ECO:0007669"/>
    <property type="project" value="UniProtKB-SubCell"/>
</dbReference>
<accession>A0A2U3DVY9</accession>
<reference evidence="11 14" key="4">
    <citation type="journal article" date="2024" name="Microbiol. Resour. Announc.">
        <title>Genome annotations for the ascomycete fungi Trichoderma harzianum, Trichoderma aggressivum, and Purpureocillium lilacinum.</title>
        <authorList>
            <person name="Beijen E.P.W."/>
            <person name="Ohm R.A."/>
        </authorList>
    </citation>
    <scope>NUCLEOTIDE SEQUENCE [LARGE SCALE GENOMIC DNA]</scope>
    <source>
        <strain evidence="11 14">CBS 150709</strain>
    </source>
</reference>
<feature type="compositionally biased region" description="Basic and acidic residues" evidence="9">
    <location>
        <begin position="504"/>
        <end position="515"/>
    </location>
</feature>
<feature type="region of interest" description="Disordered" evidence="9">
    <location>
        <begin position="482"/>
        <end position="535"/>
    </location>
</feature>
<evidence type="ECO:0000256" key="9">
    <source>
        <dbReference type="SAM" id="MobiDB-lite"/>
    </source>
</evidence>
<comment type="function">
    <text evidence="7">Is probably involved in a pathway contributing to genomic integrity.</text>
</comment>
<evidence type="ECO:0000256" key="10">
    <source>
        <dbReference type="SAM" id="Phobius"/>
    </source>
</evidence>
<evidence type="ECO:0000256" key="3">
    <source>
        <dbReference type="ARBA" id="ARBA00022729"/>
    </source>
</evidence>
<dbReference type="EMBL" id="JAWRVI010000037">
    <property type="protein sequence ID" value="KAK4086886.1"/>
    <property type="molecule type" value="Genomic_DNA"/>
</dbReference>
<dbReference type="Pfam" id="PF03896">
    <property type="entry name" value="TRAP_alpha"/>
    <property type="match status" value="1"/>
</dbReference>